<dbReference type="InterPro" id="IPR002347">
    <property type="entry name" value="SDR_fam"/>
</dbReference>
<evidence type="ECO:0000256" key="2">
    <source>
        <dbReference type="ARBA" id="ARBA00023002"/>
    </source>
</evidence>
<evidence type="ECO:0000313" key="3">
    <source>
        <dbReference type="EMBL" id="RMC36225.1"/>
    </source>
</evidence>
<dbReference type="SUPFAM" id="SSF51735">
    <property type="entry name" value="NAD(P)-binding Rossmann-fold domains"/>
    <property type="match status" value="1"/>
</dbReference>
<accession>A0A3M0MFQ9</accession>
<dbReference type="EMBL" id="QOKZ01000002">
    <property type="protein sequence ID" value="RMC36225.1"/>
    <property type="molecule type" value="Genomic_DNA"/>
</dbReference>
<proteinExistence type="inferred from homology"/>
<sequence length="270" mass="28003">MTDKTIKPGVLVTGAAGGIGRAVAELFASQGHPVTLTDRDEAGLERIGRRLRDRGCKVDMIARDLLDPEAPGALVARTVESWGGIGILVNNAAHHGTRQSVLASGPEEWREVFEVNVIAAAALARHAALDMARRKEGAIVNVGSIQQALPVPSYAAYAASKGAVAGMTRALAVELGVLGIRVNSVSPGVIGTENFHRELEALHDGAPVASCPSLLGRAGTPEDAARVIAFLAGPHSSHVTGADYPVDGGRSISRRSDPFLAEITHPVSGT</sequence>
<name>A0A3M0MFQ9_9RHOB</name>
<dbReference type="PANTHER" id="PTHR24321">
    <property type="entry name" value="DEHYDROGENASES, SHORT CHAIN"/>
    <property type="match status" value="1"/>
</dbReference>
<dbReference type="PROSITE" id="PS00061">
    <property type="entry name" value="ADH_SHORT"/>
    <property type="match status" value="1"/>
</dbReference>
<dbReference type="InterPro" id="IPR020904">
    <property type="entry name" value="Sc_DH/Rdtase_CS"/>
</dbReference>
<reference evidence="3 4" key="1">
    <citation type="submission" date="2018-07" db="EMBL/GenBank/DDBJ databases">
        <authorList>
            <person name="Zhang Y."/>
            <person name="Wang L."/>
            <person name="Ma S."/>
        </authorList>
    </citation>
    <scope>NUCLEOTIDE SEQUENCE [LARGE SCALE GENOMIC DNA]</scope>
    <source>
        <strain evidence="3 4">4-2</strain>
    </source>
</reference>
<dbReference type="Gene3D" id="3.40.50.720">
    <property type="entry name" value="NAD(P)-binding Rossmann-like Domain"/>
    <property type="match status" value="1"/>
</dbReference>
<keyword evidence="2" id="KW-0560">Oxidoreductase</keyword>
<comment type="similarity">
    <text evidence="1">Belongs to the short-chain dehydrogenases/reductases (SDR) family.</text>
</comment>
<dbReference type="CDD" id="cd05233">
    <property type="entry name" value="SDR_c"/>
    <property type="match status" value="1"/>
</dbReference>
<dbReference type="RefSeq" id="WP_122111389.1">
    <property type="nucleotide sequence ID" value="NZ_QOKZ01000002.1"/>
</dbReference>
<dbReference type="PRINTS" id="PR00080">
    <property type="entry name" value="SDRFAMILY"/>
</dbReference>
<dbReference type="InterPro" id="IPR036291">
    <property type="entry name" value="NAD(P)-bd_dom_sf"/>
</dbReference>
<evidence type="ECO:0000256" key="1">
    <source>
        <dbReference type="ARBA" id="ARBA00006484"/>
    </source>
</evidence>
<dbReference type="FunFam" id="3.40.50.720:FF:000084">
    <property type="entry name" value="Short-chain dehydrogenase reductase"/>
    <property type="match status" value="1"/>
</dbReference>
<dbReference type="PANTHER" id="PTHR24321:SF8">
    <property type="entry name" value="ESTRADIOL 17-BETA-DEHYDROGENASE 8-RELATED"/>
    <property type="match status" value="1"/>
</dbReference>
<evidence type="ECO:0000313" key="4">
    <source>
        <dbReference type="Proteomes" id="UP000273516"/>
    </source>
</evidence>
<dbReference type="Pfam" id="PF13561">
    <property type="entry name" value="adh_short_C2"/>
    <property type="match status" value="1"/>
</dbReference>
<comment type="caution">
    <text evidence="3">The sequence shown here is derived from an EMBL/GenBank/DDBJ whole genome shotgun (WGS) entry which is preliminary data.</text>
</comment>
<dbReference type="GO" id="GO:0016491">
    <property type="term" value="F:oxidoreductase activity"/>
    <property type="evidence" value="ECO:0007669"/>
    <property type="project" value="UniProtKB-KW"/>
</dbReference>
<dbReference type="AlphaFoldDB" id="A0A3M0MFQ9"/>
<gene>
    <name evidence="3" type="ORF">C9E81_05905</name>
</gene>
<protein>
    <submittedName>
        <fullName evidence="3">SDR family NAD(P)-dependent oxidoreductase</fullName>
    </submittedName>
</protein>
<dbReference type="OrthoDB" id="9779623at2"/>
<dbReference type="PRINTS" id="PR00081">
    <property type="entry name" value="GDHRDH"/>
</dbReference>
<organism evidence="3 4">
    <name type="scientific">Paracoccus alkanivorans</name>
    <dbReference type="NCBI Taxonomy" id="2116655"/>
    <lineage>
        <taxon>Bacteria</taxon>
        <taxon>Pseudomonadati</taxon>
        <taxon>Pseudomonadota</taxon>
        <taxon>Alphaproteobacteria</taxon>
        <taxon>Rhodobacterales</taxon>
        <taxon>Paracoccaceae</taxon>
        <taxon>Paracoccus</taxon>
    </lineage>
</organism>
<dbReference type="Proteomes" id="UP000273516">
    <property type="component" value="Unassembled WGS sequence"/>
</dbReference>
<keyword evidence="4" id="KW-1185">Reference proteome</keyword>